<dbReference type="NCBIfam" id="TIGR00021">
    <property type="entry name" value="rpiA"/>
    <property type="match status" value="1"/>
</dbReference>
<comment type="catalytic activity">
    <reaction evidence="1 3">
        <text>aldehydo-D-ribose 5-phosphate = D-ribulose 5-phosphate</text>
        <dbReference type="Rhea" id="RHEA:14657"/>
        <dbReference type="ChEBI" id="CHEBI:58121"/>
        <dbReference type="ChEBI" id="CHEBI:58273"/>
        <dbReference type="EC" id="5.3.1.6"/>
    </reaction>
</comment>
<feature type="binding site" evidence="3">
    <location>
        <begin position="28"/>
        <end position="31"/>
    </location>
    <ligand>
        <name>substrate</name>
    </ligand>
</feature>
<dbReference type="SUPFAM" id="SSF100950">
    <property type="entry name" value="NagB/RpiA/CoA transferase-like"/>
    <property type="match status" value="1"/>
</dbReference>
<comment type="function">
    <text evidence="3">Catalyzes the reversible conversion of ribose-5-phosphate to ribulose 5-phosphate.</text>
</comment>
<dbReference type="AlphaFoldDB" id="A0A5P1WZV3"/>
<dbReference type="UniPathway" id="UPA00115">
    <property type="reaction ID" value="UER00412"/>
</dbReference>
<dbReference type="OrthoDB" id="5870696at2"/>
<dbReference type="KEGG" id="lnn:F0161_04280"/>
<reference evidence="4 5" key="1">
    <citation type="submission" date="2019-09" db="EMBL/GenBank/DDBJ databases">
        <title>Complete Genome Sequence of Lactobacillus nenjiangensis SH-Y15, isolated from sauerkraut.</title>
        <authorList>
            <person name="Yang H."/>
        </authorList>
    </citation>
    <scope>NUCLEOTIDE SEQUENCE [LARGE SCALE GENOMIC DNA]</scope>
    <source>
        <strain evidence="4 5">SH-Y15</strain>
    </source>
</reference>
<evidence type="ECO:0000313" key="4">
    <source>
        <dbReference type="EMBL" id="QER67160.1"/>
    </source>
</evidence>
<dbReference type="CDD" id="cd01398">
    <property type="entry name" value="RPI_A"/>
    <property type="match status" value="1"/>
</dbReference>
<evidence type="ECO:0000256" key="3">
    <source>
        <dbReference type="HAMAP-Rule" id="MF_00170"/>
    </source>
</evidence>
<dbReference type="InterPro" id="IPR004788">
    <property type="entry name" value="Ribose5P_isomerase_type_A"/>
</dbReference>
<sequence length="234" mass="25730">MDQNSLKQMVADEAVKFIKDGMVVGLGSGSTIRLMVDALGQRVKAENLKITCVSTSKYTANQARELGMLVKGIDEVETIDLTIDGADEISDDFDGIKGGGAAHLWEKIVAINSKRNMWIVDEGKLVHQLGEFPLPVEVIPFGSGQLFKKLEAKGYHPTFRMNGDQYLLTDSDNYIIDLHLKHIEAPHALASELISLVGVVEHGLFLDIADYVIVGTQTGIKRMTRDGESFDQLK</sequence>
<protein>
    <recommendedName>
        <fullName evidence="3">Ribose-5-phosphate isomerase A</fullName>
        <ecNumber evidence="3">5.3.1.6</ecNumber>
    </recommendedName>
    <alternativeName>
        <fullName evidence="3">Phosphoriboisomerase A</fullName>
        <shortName evidence="3">PRI</shortName>
    </alternativeName>
</protein>
<dbReference type="GO" id="GO:0004751">
    <property type="term" value="F:ribose-5-phosphate isomerase activity"/>
    <property type="evidence" value="ECO:0007669"/>
    <property type="project" value="UniProtKB-UniRule"/>
</dbReference>
<comment type="subunit">
    <text evidence="3">Homodimer.</text>
</comment>
<dbReference type="PANTHER" id="PTHR11934:SF0">
    <property type="entry name" value="RIBOSE-5-PHOSPHATE ISOMERASE"/>
    <property type="match status" value="1"/>
</dbReference>
<feature type="binding site" evidence="3">
    <location>
        <begin position="84"/>
        <end position="87"/>
    </location>
    <ligand>
        <name>substrate</name>
    </ligand>
</feature>
<gene>
    <name evidence="3 4" type="primary">rpiA</name>
    <name evidence="4" type="ORF">F0161_04280</name>
</gene>
<evidence type="ECO:0000313" key="5">
    <source>
        <dbReference type="Proteomes" id="UP000325295"/>
    </source>
</evidence>
<proteinExistence type="inferred from homology"/>
<organism evidence="4 5">
    <name type="scientific">Paucilactobacillus nenjiangensis</name>
    <dbReference type="NCBI Taxonomy" id="1296540"/>
    <lineage>
        <taxon>Bacteria</taxon>
        <taxon>Bacillati</taxon>
        <taxon>Bacillota</taxon>
        <taxon>Bacilli</taxon>
        <taxon>Lactobacillales</taxon>
        <taxon>Lactobacillaceae</taxon>
        <taxon>Paucilactobacillus</taxon>
    </lineage>
</organism>
<keyword evidence="2 3" id="KW-0413">Isomerase</keyword>
<keyword evidence="5" id="KW-1185">Reference proteome</keyword>
<dbReference type="RefSeq" id="WP_150203823.1">
    <property type="nucleotide sequence ID" value="NZ_CAUQTN010000037.1"/>
</dbReference>
<dbReference type="HAMAP" id="MF_00170">
    <property type="entry name" value="Rib_5P_isom_A"/>
    <property type="match status" value="1"/>
</dbReference>
<dbReference type="PANTHER" id="PTHR11934">
    <property type="entry name" value="RIBOSE-5-PHOSPHATE ISOMERASE"/>
    <property type="match status" value="1"/>
</dbReference>
<evidence type="ECO:0000256" key="1">
    <source>
        <dbReference type="ARBA" id="ARBA00001713"/>
    </source>
</evidence>
<dbReference type="EMBL" id="CP043939">
    <property type="protein sequence ID" value="QER67160.1"/>
    <property type="molecule type" value="Genomic_DNA"/>
</dbReference>
<evidence type="ECO:0000256" key="2">
    <source>
        <dbReference type="ARBA" id="ARBA00023235"/>
    </source>
</evidence>
<dbReference type="Gene3D" id="3.40.50.1360">
    <property type="match status" value="1"/>
</dbReference>
<dbReference type="InterPro" id="IPR020672">
    <property type="entry name" value="Ribose5P_isomerase_typA_subgr"/>
</dbReference>
<dbReference type="Gene3D" id="3.30.70.260">
    <property type="match status" value="1"/>
</dbReference>
<dbReference type="GO" id="GO:0009052">
    <property type="term" value="P:pentose-phosphate shunt, non-oxidative branch"/>
    <property type="evidence" value="ECO:0007669"/>
    <property type="project" value="UniProtKB-UniRule"/>
</dbReference>
<dbReference type="GO" id="GO:0006014">
    <property type="term" value="P:D-ribose metabolic process"/>
    <property type="evidence" value="ECO:0007669"/>
    <property type="project" value="TreeGrafter"/>
</dbReference>
<dbReference type="FunFam" id="3.40.50.1360:FF:000001">
    <property type="entry name" value="Ribose-5-phosphate isomerase A"/>
    <property type="match status" value="1"/>
</dbReference>
<feature type="binding site" evidence="3">
    <location>
        <position position="124"/>
    </location>
    <ligand>
        <name>substrate</name>
    </ligand>
</feature>
<comment type="pathway">
    <text evidence="3">Carbohydrate degradation; pentose phosphate pathway; D-ribose 5-phosphate from D-ribulose 5-phosphate (non-oxidative stage): step 1/1.</text>
</comment>
<dbReference type="Proteomes" id="UP000325295">
    <property type="component" value="Chromosome"/>
</dbReference>
<dbReference type="EC" id="5.3.1.6" evidence="3"/>
<comment type="similarity">
    <text evidence="3">Belongs to the ribose 5-phosphate isomerase family.</text>
</comment>
<dbReference type="Pfam" id="PF06026">
    <property type="entry name" value="Rib_5-P_isom_A"/>
    <property type="match status" value="1"/>
</dbReference>
<dbReference type="InterPro" id="IPR037171">
    <property type="entry name" value="NagB/RpiA_transferase-like"/>
</dbReference>
<feature type="active site" description="Proton acceptor" evidence="3">
    <location>
        <position position="106"/>
    </location>
</feature>
<accession>A0A5P1WZV3</accession>
<name>A0A5P1WZV3_9LACO</name>
<dbReference type="SUPFAM" id="SSF75445">
    <property type="entry name" value="D-ribose-5-phosphate isomerase (RpiA), lid domain"/>
    <property type="match status" value="1"/>
</dbReference>
<feature type="binding site" evidence="3">
    <location>
        <begin position="97"/>
        <end position="100"/>
    </location>
    <ligand>
        <name>substrate</name>
    </ligand>
</feature>
<dbReference type="NCBIfam" id="NF001924">
    <property type="entry name" value="PRK00702.1"/>
    <property type="match status" value="1"/>
</dbReference>
<dbReference type="GO" id="GO:0005829">
    <property type="term" value="C:cytosol"/>
    <property type="evidence" value="ECO:0007669"/>
    <property type="project" value="TreeGrafter"/>
</dbReference>